<dbReference type="SUPFAM" id="SSF55729">
    <property type="entry name" value="Acyl-CoA N-acyltransferases (Nat)"/>
    <property type="match status" value="1"/>
</dbReference>
<name>A0A645BAY9_9ZZZZ</name>
<evidence type="ECO:0008006" key="2">
    <source>
        <dbReference type="Google" id="ProtNLM"/>
    </source>
</evidence>
<proteinExistence type="predicted"/>
<gene>
    <name evidence="1" type="ORF">SDC9_105687</name>
</gene>
<dbReference type="InterPro" id="IPR016181">
    <property type="entry name" value="Acyl_CoA_acyltransferase"/>
</dbReference>
<reference evidence="1" key="1">
    <citation type="submission" date="2019-08" db="EMBL/GenBank/DDBJ databases">
        <authorList>
            <person name="Kucharzyk K."/>
            <person name="Murdoch R.W."/>
            <person name="Higgins S."/>
            <person name="Loffler F."/>
        </authorList>
    </citation>
    <scope>NUCLEOTIDE SEQUENCE</scope>
</reference>
<dbReference type="AlphaFoldDB" id="A0A645BAY9"/>
<accession>A0A645BAY9</accession>
<protein>
    <recommendedName>
        <fullName evidence="2">N-acetyltransferase domain-containing protein</fullName>
    </recommendedName>
</protein>
<dbReference type="Gene3D" id="3.40.630.30">
    <property type="match status" value="1"/>
</dbReference>
<organism evidence="1">
    <name type="scientific">bioreactor metagenome</name>
    <dbReference type="NCBI Taxonomy" id="1076179"/>
    <lineage>
        <taxon>unclassified sequences</taxon>
        <taxon>metagenomes</taxon>
        <taxon>ecological metagenomes</taxon>
    </lineage>
</organism>
<dbReference type="EMBL" id="VSSQ01016990">
    <property type="protein sequence ID" value="MPM58854.1"/>
    <property type="molecule type" value="Genomic_DNA"/>
</dbReference>
<evidence type="ECO:0000313" key="1">
    <source>
        <dbReference type="EMBL" id="MPM58854.1"/>
    </source>
</evidence>
<sequence>MRISQATMEDYDGIVTLHRAYHTDFIRPEDRPDGFVTTNFTPEQLEALITEQRGVTVAKDDAGNVTAYATAASWDFWAQWPLFTHMIGQLPLYSLNGRTLSVENSYQYGPACLDKAVRGTGLFEQLFHASLAGMKDRYPVMVTFINQTNHRSYAAHTKKVSLTQLGTFQFNQNNYYFMACETDEKETSSL</sequence>
<comment type="caution">
    <text evidence="1">The sequence shown here is derived from an EMBL/GenBank/DDBJ whole genome shotgun (WGS) entry which is preliminary data.</text>
</comment>